<dbReference type="EMBL" id="JAHRHJ020000011">
    <property type="protein sequence ID" value="KAH9296009.1"/>
    <property type="molecule type" value="Genomic_DNA"/>
</dbReference>
<accession>A0AA38CG19</accession>
<dbReference type="NCBIfam" id="TIGR00756">
    <property type="entry name" value="PPR"/>
    <property type="match status" value="3"/>
</dbReference>
<gene>
    <name evidence="3" type="ORF">KI387_039597</name>
</gene>
<dbReference type="Proteomes" id="UP000824469">
    <property type="component" value="Unassembled WGS sequence"/>
</dbReference>
<keyword evidence="1" id="KW-0677">Repeat</keyword>
<feature type="non-terminal residue" evidence="3">
    <location>
        <position position="183"/>
    </location>
</feature>
<protein>
    <recommendedName>
        <fullName evidence="5">Pentatricopeptide repeat-containing protein</fullName>
    </recommendedName>
</protein>
<dbReference type="PROSITE" id="PS51375">
    <property type="entry name" value="PPR"/>
    <property type="match status" value="3"/>
</dbReference>
<evidence type="ECO:0000313" key="4">
    <source>
        <dbReference type="Proteomes" id="UP000824469"/>
    </source>
</evidence>
<reference evidence="3 4" key="1">
    <citation type="journal article" date="2021" name="Nat. Plants">
        <title>The Taxus genome provides insights into paclitaxel biosynthesis.</title>
        <authorList>
            <person name="Xiong X."/>
            <person name="Gou J."/>
            <person name="Liao Q."/>
            <person name="Li Y."/>
            <person name="Zhou Q."/>
            <person name="Bi G."/>
            <person name="Li C."/>
            <person name="Du R."/>
            <person name="Wang X."/>
            <person name="Sun T."/>
            <person name="Guo L."/>
            <person name="Liang H."/>
            <person name="Lu P."/>
            <person name="Wu Y."/>
            <person name="Zhang Z."/>
            <person name="Ro D.K."/>
            <person name="Shang Y."/>
            <person name="Huang S."/>
            <person name="Yan J."/>
        </authorList>
    </citation>
    <scope>NUCLEOTIDE SEQUENCE [LARGE SCALE GENOMIC DNA]</scope>
    <source>
        <strain evidence="3">Ta-2019</strain>
    </source>
</reference>
<dbReference type="AlphaFoldDB" id="A0AA38CG19"/>
<dbReference type="Pfam" id="PF01535">
    <property type="entry name" value="PPR"/>
    <property type="match status" value="1"/>
</dbReference>
<feature type="repeat" description="PPR" evidence="2">
    <location>
        <begin position="45"/>
        <end position="79"/>
    </location>
</feature>
<dbReference type="PANTHER" id="PTHR47926">
    <property type="entry name" value="PENTATRICOPEPTIDE REPEAT-CONTAINING PROTEIN"/>
    <property type="match status" value="1"/>
</dbReference>
<dbReference type="FunFam" id="1.25.40.10:FF:000031">
    <property type="entry name" value="Pentatricopeptide repeat-containing protein mitochondrial"/>
    <property type="match status" value="1"/>
</dbReference>
<sequence>EIHGYAIRNGFESNATVQNALIDLYAKCGSSENACHMFHTMTEKTVVSWNTVIAGYAQSGHYEESLDLFQQMHLADTKPNNVTIVTVLPVISHLLNLHQGKEIHVFILRSGFDLFIIVMNALVDMYCKCGNIRIARRVFDQMPKRDVFSWTAMIAGYGMQGKGEDAVALFSQMQVSGMQPDDV</sequence>
<name>A0AA38CG19_TAXCH</name>
<comment type="caution">
    <text evidence="3">The sequence shown here is derived from an EMBL/GenBank/DDBJ whole genome shotgun (WGS) entry which is preliminary data.</text>
</comment>
<dbReference type="Pfam" id="PF13041">
    <property type="entry name" value="PPR_2"/>
    <property type="match status" value="2"/>
</dbReference>
<dbReference type="InterPro" id="IPR046960">
    <property type="entry name" value="PPR_At4g14850-like_plant"/>
</dbReference>
<feature type="non-terminal residue" evidence="3">
    <location>
        <position position="1"/>
    </location>
</feature>
<proteinExistence type="predicted"/>
<dbReference type="InterPro" id="IPR002885">
    <property type="entry name" value="PPR_rpt"/>
</dbReference>
<evidence type="ECO:0000256" key="2">
    <source>
        <dbReference type="PROSITE-ProRule" id="PRU00708"/>
    </source>
</evidence>
<keyword evidence="4" id="KW-1185">Reference proteome</keyword>
<organism evidence="3 4">
    <name type="scientific">Taxus chinensis</name>
    <name type="common">Chinese yew</name>
    <name type="synonym">Taxus wallichiana var. chinensis</name>
    <dbReference type="NCBI Taxonomy" id="29808"/>
    <lineage>
        <taxon>Eukaryota</taxon>
        <taxon>Viridiplantae</taxon>
        <taxon>Streptophyta</taxon>
        <taxon>Embryophyta</taxon>
        <taxon>Tracheophyta</taxon>
        <taxon>Spermatophyta</taxon>
        <taxon>Pinopsida</taxon>
        <taxon>Pinidae</taxon>
        <taxon>Conifers II</taxon>
        <taxon>Cupressales</taxon>
        <taxon>Taxaceae</taxon>
        <taxon>Taxus</taxon>
    </lineage>
</organism>
<feature type="repeat" description="PPR" evidence="2">
    <location>
        <begin position="115"/>
        <end position="145"/>
    </location>
</feature>
<dbReference type="FunFam" id="1.25.40.10:FF:000361">
    <property type="entry name" value="Pentatricopeptide repeat-containing protein chloroplastic"/>
    <property type="match status" value="1"/>
</dbReference>
<feature type="repeat" description="PPR" evidence="2">
    <location>
        <begin position="146"/>
        <end position="180"/>
    </location>
</feature>
<dbReference type="Gene3D" id="1.25.40.10">
    <property type="entry name" value="Tetratricopeptide repeat domain"/>
    <property type="match status" value="2"/>
</dbReference>
<dbReference type="GO" id="GO:0009451">
    <property type="term" value="P:RNA modification"/>
    <property type="evidence" value="ECO:0007669"/>
    <property type="project" value="InterPro"/>
</dbReference>
<dbReference type="OMA" id="RSSDSIW"/>
<evidence type="ECO:0008006" key="5">
    <source>
        <dbReference type="Google" id="ProtNLM"/>
    </source>
</evidence>
<evidence type="ECO:0000256" key="1">
    <source>
        <dbReference type="ARBA" id="ARBA00022737"/>
    </source>
</evidence>
<evidence type="ECO:0000313" key="3">
    <source>
        <dbReference type="EMBL" id="KAH9296009.1"/>
    </source>
</evidence>
<dbReference type="PANTHER" id="PTHR47926:SF347">
    <property type="entry name" value="PENTATRICOPEPTIDE REPEAT-CONTAINING PROTEIN"/>
    <property type="match status" value="1"/>
</dbReference>
<dbReference type="InterPro" id="IPR011990">
    <property type="entry name" value="TPR-like_helical_dom_sf"/>
</dbReference>
<dbReference type="GO" id="GO:0003723">
    <property type="term" value="F:RNA binding"/>
    <property type="evidence" value="ECO:0007669"/>
    <property type="project" value="InterPro"/>
</dbReference>